<dbReference type="Proteomes" id="UP000605201">
    <property type="component" value="Unassembled WGS sequence"/>
</dbReference>
<dbReference type="EMBL" id="JACNIG010000245">
    <property type="protein sequence ID" value="MBC8432733.1"/>
    <property type="molecule type" value="Genomic_DNA"/>
</dbReference>
<evidence type="ECO:0000256" key="1">
    <source>
        <dbReference type="SAM" id="SignalP"/>
    </source>
</evidence>
<feature type="signal peptide" evidence="1">
    <location>
        <begin position="1"/>
        <end position="22"/>
    </location>
</feature>
<keyword evidence="1" id="KW-0732">Signal</keyword>
<evidence type="ECO:0000313" key="3">
    <source>
        <dbReference type="Proteomes" id="UP000605201"/>
    </source>
</evidence>
<reference evidence="2 3" key="1">
    <citation type="submission" date="2020-08" db="EMBL/GenBank/DDBJ databases">
        <title>Bridging the membrane lipid divide: bacteria of the FCB group superphylum have the potential to synthesize archaeal ether lipids.</title>
        <authorList>
            <person name="Villanueva L."/>
            <person name="Von Meijenfeldt F.A.B."/>
            <person name="Westbye A.B."/>
            <person name="Yadav S."/>
            <person name="Hopmans E.C."/>
            <person name="Dutilh B.E."/>
            <person name="Sinninghe Damste J.S."/>
        </authorList>
    </citation>
    <scope>NUCLEOTIDE SEQUENCE [LARGE SCALE GENOMIC DNA]</scope>
    <source>
        <strain evidence="2">NIOZ-UU17</strain>
    </source>
</reference>
<feature type="chain" id="PRO_5035287805" evidence="1">
    <location>
        <begin position="23"/>
        <end position="132"/>
    </location>
</feature>
<accession>A0A8J6NUM9</accession>
<proteinExistence type="predicted"/>
<evidence type="ECO:0000313" key="2">
    <source>
        <dbReference type="EMBL" id="MBC8432733.1"/>
    </source>
</evidence>
<protein>
    <submittedName>
        <fullName evidence="2">Uncharacterized protein</fullName>
    </submittedName>
</protein>
<organism evidence="2 3">
    <name type="scientific">Candidatus Desulfatibia vada</name>
    <dbReference type="NCBI Taxonomy" id="2841696"/>
    <lineage>
        <taxon>Bacteria</taxon>
        <taxon>Pseudomonadati</taxon>
        <taxon>Thermodesulfobacteriota</taxon>
        <taxon>Desulfobacteria</taxon>
        <taxon>Desulfobacterales</taxon>
        <taxon>Desulfobacterales incertae sedis</taxon>
        <taxon>Candidatus Desulfatibia</taxon>
    </lineage>
</organism>
<comment type="caution">
    <text evidence="2">The sequence shown here is derived from an EMBL/GenBank/DDBJ whole genome shotgun (WGS) entry which is preliminary data.</text>
</comment>
<gene>
    <name evidence="2" type="ORF">H8D96_12545</name>
</gene>
<name>A0A8J6NUM9_9BACT</name>
<dbReference type="AlphaFoldDB" id="A0A8J6NUM9"/>
<sequence length="132" mass="14646">MKKMFIIAVFIIGLNIGSTSFAGNPNVGGYEQFHPNQVTENQIGSGWGHKSMTYGMMNLMSGMTTQAAKIIRSGKASKEMNNRLAEILDHVAEMLNYAPSYMMGAKVVDSKMINEMQGMLIDLEKMRKELGF</sequence>